<protein>
    <recommendedName>
        <fullName evidence="11">RING-type domain-containing protein</fullName>
    </recommendedName>
</protein>
<dbReference type="InterPro" id="IPR001841">
    <property type="entry name" value="Znf_RING"/>
</dbReference>
<dbReference type="PROSITE" id="PS50105">
    <property type="entry name" value="SAM_DOMAIN"/>
    <property type="match status" value="1"/>
</dbReference>
<dbReference type="GO" id="GO:0004842">
    <property type="term" value="F:ubiquitin-protein transferase activity"/>
    <property type="evidence" value="ECO:0007669"/>
    <property type="project" value="TreeGrafter"/>
</dbReference>
<dbReference type="STRING" id="188477.A0A3S0ZT42"/>
<dbReference type="InterPro" id="IPR001660">
    <property type="entry name" value="SAM"/>
</dbReference>
<dbReference type="Pfam" id="PF13920">
    <property type="entry name" value="zf-C3HC4_3"/>
    <property type="match status" value="1"/>
</dbReference>
<name>A0A3S0ZT42_ELYCH</name>
<feature type="coiled-coil region" evidence="5">
    <location>
        <begin position="59"/>
        <end position="86"/>
    </location>
</feature>
<feature type="domain" description="SAM" evidence="8">
    <location>
        <begin position="98"/>
        <end position="172"/>
    </location>
</feature>
<evidence type="ECO:0000313" key="9">
    <source>
        <dbReference type="EMBL" id="RUS74622.1"/>
    </source>
</evidence>
<dbReference type="InterPro" id="IPR013083">
    <property type="entry name" value="Znf_RING/FYVE/PHD"/>
</dbReference>
<dbReference type="PANTHER" id="PTHR12183:SF32">
    <property type="entry name" value="MITOCHONDRIAL E3 UBIQUITIN PROTEIN LIGASE 1"/>
    <property type="match status" value="1"/>
</dbReference>
<reference evidence="9 10" key="1">
    <citation type="submission" date="2019-01" db="EMBL/GenBank/DDBJ databases">
        <title>A draft genome assembly of the solar-powered sea slug Elysia chlorotica.</title>
        <authorList>
            <person name="Cai H."/>
            <person name="Li Q."/>
            <person name="Fang X."/>
            <person name="Li J."/>
            <person name="Curtis N.E."/>
            <person name="Altenburger A."/>
            <person name="Shibata T."/>
            <person name="Feng M."/>
            <person name="Maeda T."/>
            <person name="Schwartz J.A."/>
            <person name="Shigenobu S."/>
            <person name="Lundholm N."/>
            <person name="Nishiyama T."/>
            <person name="Yang H."/>
            <person name="Hasebe M."/>
            <person name="Li S."/>
            <person name="Pierce S.K."/>
            <person name="Wang J."/>
        </authorList>
    </citation>
    <scope>NUCLEOTIDE SEQUENCE [LARGE SCALE GENOMIC DNA]</scope>
    <source>
        <strain evidence="9">EC2010</strain>
        <tissue evidence="9">Whole organism of an adult</tissue>
    </source>
</reference>
<dbReference type="CDD" id="cd16515">
    <property type="entry name" value="RING-HC_LRSAM1"/>
    <property type="match status" value="1"/>
</dbReference>
<evidence type="ECO:0000259" key="7">
    <source>
        <dbReference type="PROSITE" id="PS50089"/>
    </source>
</evidence>
<dbReference type="InterPro" id="IPR051652">
    <property type="entry name" value="MDM2_MDM4_MUL1"/>
</dbReference>
<dbReference type="PROSITE" id="PS50089">
    <property type="entry name" value="ZF_RING_2"/>
    <property type="match status" value="1"/>
</dbReference>
<feature type="region of interest" description="Disordered" evidence="6">
    <location>
        <begin position="197"/>
        <end position="222"/>
    </location>
</feature>
<evidence type="ECO:0000259" key="8">
    <source>
        <dbReference type="PROSITE" id="PS50105"/>
    </source>
</evidence>
<keyword evidence="10" id="KW-1185">Reference proteome</keyword>
<organism evidence="9 10">
    <name type="scientific">Elysia chlorotica</name>
    <name type="common">Eastern emerald elysia</name>
    <name type="synonym">Sea slug</name>
    <dbReference type="NCBI Taxonomy" id="188477"/>
    <lineage>
        <taxon>Eukaryota</taxon>
        <taxon>Metazoa</taxon>
        <taxon>Spiralia</taxon>
        <taxon>Lophotrochozoa</taxon>
        <taxon>Mollusca</taxon>
        <taxon>Gastropoda</taxon>
        <taxon>Heterobranchia</taxon>
        <taxon>Euthyneura</taxon>
        <taxon>Panpulmonata</taxon>
        <taxon>Sacoglossa</taxon>
        <taxon>Placobranchoidea</taxon>
        <taxon>Plakobranchidae</taxon>
        <taxon>Elysia</taxon>
    </lineage>
</organism>
<keyword evidence="3" id="KW-0862">Zinc</keyword>
<evidence type="ECO:0000256" key="3">
    <source>
        <dbReference type="ARBA" id="ARBA00022833"/>
    </source>
</evidence>
<dbReference type="SMART" id="SM00454">
    <property type="entry name" value="SAM"/>
    <property type="match status" value="1"/>
</dbReference>
<dbReference type="SUPFAM" id="SSF57850">
    <property type="entry name" value="RING/U-box"/>
    <property type="match status" value="1"/>
</dbReference>
<keyword evidence="1" id="KW-0479">Metal-binding</keyword>
<accession>A0A3S0ZT42</accession>
<dbReference type="InterPro" id="IPR013761">
    <property type="entry name" value="SAM/pointed_sf"/>
</dbReference>
<dbReference type="GO" id="GO:0016567">
    <property type="term" value="P:protein ubiquitination"/>
    <property type="evidence" value="ECO:0007669"/>
    <property type="project" value="TreeGrafter"/>
</dbReference>
<dbReference type="Gene3D" id="3.30.40.10">
    <property type="entry name" value="Zinc/RING finger domain, C3HC4 (zinc finger)"/>
    <property type="match status" value="1"/>
</dbReference>
<keyword evidence="2 4" id="KW-0863">Zinc-finger</keyword>
<evidence type="ECO:0000256" key="6">
    <source>
        <dbReference type="SAM" id="MobiDB-lite"/>
    </source>
</evidence>
<evidence type="ECO:0008006" key="11">
    <source>
        <dbReference type="Google" id="ProtNLM"/>
    </source>
</evidence>
<dbReference type="Proteomes" id="UP000271974">
    <property type="component" value="Unassembled WGS sequence"/>
</dbReference>
<comment type="caution">
    <text evidence="9">The sequence shown here is derived from an EMBL/GenBank/DDBJ whole genome shotgun (WGS) entry which is preliminary data.</text>
</comment>
<feature type="domain" description="RING-type" evidence="7">
    <location>
        <begin position="238"/>
        <end position="273"/>
    </location>
</feature>
<evidence type="ECO:0000256" key="2">
    <source>
        <dbReference type="ARBA" id="ARBA00022771"/>
    </source>
</evidence>
<dbReference type="OrthoDB" id="1711136at2759"/>
<dbReference type="GO" id="GO:0008270">
    <property type="term" value="F:zinc ion binding"/>
    <property type="evidence" value="ECO:0007669"/>
    <property type="project" value="UniProtKB-KW"/>
</dbReference>
<gene>
    <name evidence="9" type="ORF">EGW08_017602</name>
</gene>
<dbReference type="EMBL" id="RQTK01000813">
    <property type="protein sequence ID" value="RUS74622.1"/>
    <property type="molecule type" value="Genomic_DNA"/>
</dbReference>
<dbReference type="PANTHER" id="PTHR12183">
    <property type="entry name" value="MITOCHONDRIAL UBIQUITIN LIGASE ACTIVATOR OF NFKB 1"/>
    <property type="match status" value="1"/>
</dbReference>
<evidence type="ECO:0000313" key="10">
    <source>
        <dbReference type="Proteomes" id="UP000271974"/>
    </source>
</evidence>
<sequence>LISQDAVNQRIQQQISLIETELAQITAAEILQREQRTEHEFTIVADQRIALSALLAQLLEERDKRRTELKKRLVEMELERENGQRDYWLVQYQRLLDWKPQSLIDKESQLEIAVKEILISAGAEEYIPKFARHRITIETMLTLTEDDLRQMGVYQVGLRKAILKNADLHRSEVDEQTKARAKEKSLDLEVDVRSKVPEPRVPVHEAPPTAPPPDSSSGASGLLPTQVSVTARGLNSECAICLDKESTIIFLPCGHVCCCAECSRSIGECPLCRAVISAQVKLTLTPAQPQAPQASAQGT</sequence>
<dbReference type="SMART" id="SM00184">
    <property type="entry name" value="RING"/>
    <property type="match status" value="1"/>
</dbReference>
<dbReference type="Pfam" id="PF00536">
    <property type="entry name" value="SAM_1"/>
    <property type="match status" value="1"/>
</dbReference>
<dbReference type="AlphaFoldDB" id="A0A3S0ZT42"/>
<dbReference type="SUPFAM" id="SSF47769">
    <property type="entry name" value="SAM/Pointed domain"/>
    <property type="match status" value="1"/>
</dbReference>
<evidence type="ECO:0000256" key="4">
    <source>
        <dbReference type="PROSITE-ProRule" id="PRU00175"/>
    </source>
</evidence>
<keyword evidence="5" id="KW-0175">Coiled coil</keyword>
<evidence type="ECO:0000256" key="5">
    <source>
        <dbReference type="SAM" id="Coils"/>
    </source>
</evidence>
<dbReference type="Gene3D" id="1.10.150.50">
    <property type="entry name" value="Transcription Factor, Ets-1"/>
    <property type="match status" value="1"/>
</dbReference>
<proteinExistence type="predicted"/>
<evidence type="ECO:0000256" key="1">
    <source>
        <dbReference type="ARBA" id="ARBA00022723"/>
    </source>
</evidence>
<feature type="non-terminal residue" evidence="9">
    <location>
        <position position="1"/>
    </location>
</feature>